<name>A0A2D4JCJ2_MICLE</name>
<proteinExistence type="predicted"/>
<dbReference type="EMBL" id="IACK01167455">
    <property type="protein sequence ID" value="LAA94208.1"/>
    <property type="molecule type" value="Transcribed_RNA"/>
</dbReference>
<accession>A0A2D4JCJ2</accession>
<evidence type="ECO:0000313" key="1">
    <source>
        <dbReference type="EMBL" id="LAA94208.1"/>
    </source>
</evidence>
<organism evidence="1">
    <name type="scientific">Micrurus lemniscatus lemniscatus</name>
    <dbReference type="NCBI Taxonomy" id="129467"/>
    <lineage>
        <taxon>Eukaryota</taxon>
        <taxon>Metazoa</taxon>
        <taxon>Chordata</taxon>
        <taxon>Craniata</taxon>
        <taxon>Vertebrata</taxon>
        <taxon>Euteleostomi</taxon>
        <taxon>Lepidosauria</taxon>
        <taxon>Squamata</taxon>
        <taxon>Bifurcata</taxon>
        <taxon>Unidentata</taxon>
        <taxon>Episquamata</taxon>
        <taxon>Toxicofera</taxon>
        <taxon>Serpentes</taxon>
        <taxon>Colubroidea</taxon>
        <taxon>Elapidae</taxon>
        <taxon>Elapinae</taxon>
        <taxon>Micrurus</taxon>
    </lineage>
</organism>
<sequence>MTPLDWCIGHVSRWNVDHLIGALPTFQRPGLYEMRSGTTRRSSLCLANYANIIYSSCYCSTRMSEASEHQLRHRHGRPLRVNSEKSFPCATFHPSALAARSEFTPHQRQSISDSKGLSCCFQTTVNKPKLSFGCDRPGKEKALVLANFISVL</sequence>
<dbReference type="AlphaFoldDB" id="A0A2D4JCJ2"/>
<protein>
    <submittedName>
        <fullName evidence="1">Uncharacterized protein</fullName>
    </submittedName>
</protein>
<reference evidence="1" key="1">
    <citation type="submission" date="2017-07" db="EMBL/GenBank/DDBJ databases">
        <authorList>
            <person name="Mikheyev A."/>
            <person name="Grau M."/>
        </authorList>
    </citation>
    <scope>NUCLEOTIDE SEQUENCE</scope>
    <source>
        <tissue evidence="1">Venom_gland</tissue>
    </source>
</reference>
<reference evidence="1" key="2">
    <citation type="submission" date="2017-11" db="EMBL/GenBank/DDBJ databases">
        <title>Coralsnake Venomics: Analyses of Venom Gland Transcriptomes and Proteomes of Six Brazilian Taxa.</title>
        <authorList>
            <person name="Aird S.D."/>
            <person name="Jorge da Silva N."/>
            <person name="Qiu L."/>
            <person name="Villar-Briones A."/>
            <person name="Aparecida-Saddi V."/>
            <person name="Campos-Telles M.P."/>
            <person name="Grau M."/>
            <person name="Mikheyev A.S."/>
        </authorList>
    </citation>
    <scope>NUCLEOTIDE SEQUENCE</scope>
    <source>
        <tissue evidence="1">Venom_gland</tissue>
    </source>
</reference>